<sequence>MLLREKLGDRARLVSVDAAGHGGNACAWNTTTSYLVDGKTPKHDVACRAS</sequence>
<dbReference type="Proteomes" id="UP001500630">
    <property type="component" value="Unassembled WGS sequence"/>
</dbReference>
<organism evidence="2 3">
    <name type="scientific">Nonomuraea rosea</name>
    <dbReference type="NCBI Taxonomy" id="638574"/>
    <lineage>
        <taxon>Bacteria</taxon>
        <taxon>Bacillati</taxon>
        <taxon>Actinomycetota</taxon>
        <taxon>Actinomycetes</taxon>
        <taxon>Streptosporangiales</taxon>
        <taxon>Streptosporangiaceae</taxon>
        <taxon>Nonomuraea</taxon>
    </lineage>
</organism>
<dbReference type="InterPro" id="IPR013595">
    <property type="entry name" value="Pept_S33_TAP-like_C"/>
</dbReference>
<dbReference type="EMBL" id="BAABDQ010000058">
    <property type="protein sequence ID" value="GAA3618690.1"/>
    <property type="molecule type" value="Genomic_DNA"/>
</dbReference>
<accession>A0ABP6ZWH8</accession>
<evidence type="ECO:0000259" key="1">
    <source>
        <dbReference type="Pfam" id="PF08386"/>
    </source>
</evidence>
<dbReference type="RefSeq" id="WP_345578229.1">
    <property type="nucleotide sequence ID" value="NZ_BAABDQ010000058.1"/>
</dbReference>
<feature type="domain" description="Peptidase S33 tripeptidyl aminopeptidase-like C-terminal" evidence="1">
    <location>
        <begin position="3"/>
        <end position="47"/>
    </location>
</feature>
<proteinExistence type="predicted"/>
<dbReference type="Pfam" id="PF08386">
    <property type="entry name" value="Abhydrolase_4"/>
    <property type="match status" value="1"/>
</dbReference>
<reference evidence="3" key="1">
    <citation type="journal article" date="2019" name="Int. J. Syst. Evol. Microbiol.">
        <title>The Global Catalogue of Microorganisms (GCM) 10K type strain sequencing project: providing services to taxonomists for standard genome sequencing and annotation.</title>
        <authorList>
            <consortium name="The Broad Institute Genomics Platform"/>
            <consortium name="The Broad Institute Genome Sequencing Center for Infectious Disease"/>
            <person name="Wu L."/>
            <person name="Ma J."/>
        </authorList>
    </citation>
    <scope>NUCLEOTIDE SEQUENCE [LARGE SCALE GENOMIC DNA]</scope>
    <source>
        <strain evidence="3">JCM 17326</strain>
    </source>
</reference>
<protein>
    <recommendedName>
        <fullName evidence="1">Peptidase S33 tripeptidyl aminopeptidase-like C-terminal domain-containing protein</fullName>
    </recommendedName>
</protein>
<comment type="caution">
    <text evidence="2">The sequence shown here is derived from an EMBL/GenBank/DDBJ whole genome shotgun (WGS) entry which is preliminary data.</text>
</comment>
<evidence type="ECO:0000313" key="2">
    <source>
        <dbReference type="EMBL" id="GAA3618690.1"/>
    </source>
</evidence>
<gene>
    <name evidence="2" type="ORF">GCM10022419_125250</name>
</gene>
<name>A0ABP6ZWH8_9ACTN</name>
<evidence type="ECO:0000313" key="3">
    <source>
        <dbReference type="Proteomes" id="UP001500630"/>
    </source>
</evidence>
<keyword evidence="3" id="KW-1185">Reference proteome</keyword>